<accession>A0A1B9GHG7</accession>
<feature type="compositionally biased region" description="Low complexity" evidence="1">
    <location>
        <begin position="271"/>
        <end position="299"/>
    </location>
</feature>
<feature type="compositionally biased region" description="Low complexity" evidence="1">
    <location>
        <begin position="13"/>
        <end position="27"/>
    </location>
</feature>
<dbReference type="STRING" id="1296120.A0A1B9GHG7"/>
<evidence type="ECO:0000313" key="3">
    <source>
        <dbReference type="Proteomes" id="UP000092666"/>
    </source>
</evidence>
<feature type="region of interest" description="Disordered" evidence="1">
    <location>
        <begin position="703"/>
        <end position="792"/>
    </location>
</feature>
<feature type="compositionally biased region" description="Basic and acidic residues" evidence="1">
    <location>
        <begin position="458"/>
        <end position="478"/>
    </location>
</feature>
<dbReference type="Proteomes" id="UP000092666">
    <property type="component" value="Unassembled WGS sequence"/>
</dbReference>
<protein>
    <submittedName>
        <fullName evidence="2">Uncharacterized protein</fullName>
    </submittedName>
</protein>
<feature type="region of interest" description="Disordered" evidence="1">
    <location>
        <begin position="945"/>
        <end position="969"/>
    </location>
</feature>
<feature type="region of interest" description="Disordered" evidence="1">
    <location>
        <begin position="1135"/>
        <end position="1318"/>
    </location>
</feature>
<feature type="compositionally biased region" description="Polar residues" evidence="1">
    <location>
        <begin position="111"/>
        <end position="121"/>
    </location>
</feature>
<organism evidence="2 3">
    <name type="scientific">Kwoniella heveanensis BCC8398</name>
    <dbReference type="NCBI Taxonomy" id="1296120"/>
    <lineage>
        <taxon>Eukaryota</taxon>
        <taxon>Fungi</taxon>
        <taxon>Dikarya</taxon>
        <taxon>Basidiomycota</taxon>
        <taxon>Agaricomycotina</taxon>
        <taxon>Tremellomycetes</taxon>
        <taxon>Tremellales</taxon>
        <taxon>Cryptococcaceae</taxon>
        <taxon>Kwoniella</taxon>
    </lineage>
</organism>
<reference evidence="3" key="2">
    <citation type="submission" date="2013-12" db="EMBL/GenBank/DDBJ databases">
        <title>Evolution of pathogenesis and genome organization in the Tremellales.</title>
        <authorList>
            <person name="Cuomo C."/>
            <person name="Litvintseva A."/>
            <person name="Heitman J."/>
            <person name="Chen Y."/>
            <person name="Sun S."/>
            <person name="Springer D."/>
            <person name="Dromer F."/>
            <person name="Young S."/>
            <person name="Zeng Q."/>
            <person name="Chapman S."/>
            <person name="Gujja S."/>
            <person name="Saif S."/>
            <person name="Birren B."/>
        </authorList>
    </citation>
    <scope>NUCLEOTIDE SEQUENCE [LARGE SCALE GENOMIC DNA]</scope>
    <source>
        <strain evidence="3">BCC8398</strain>
    </source>
</reference>
<dbReference type="EMBL" id="KV700150">
    <property type="protein sequence ID" value="OCF30417.1"/>
    <property type="molecule type" value="Genomic_DNA"/>
</dbReference>
<feature type="compositionally biased region" description="Polar residues" evidence="1">
    <location>
        <begin position="1260"/>
        <end position="1272"/>
    </location>
</feature>
<feature type="compositionally biased region" description="Polar residues" evidence="1">
    <location>
        <begin position="1161"/>
        <end position="1174"/>
    </location>
</feature>
<evidence type="ECO:0000313" key="2">
    <source>
        <dbReference type="EMBL" id="OCF30417.1"/>
    </source>
</evidence>
<feature type="compositionally biased region" description="Polar residues" evidence="1">
    <location>
        <begin position="46"/>
        <end position="59"/>
    </location>
</feature>
<feature type="compositionally biased region" description="Polar residues" evidence="1">
    <location>
        <begin position="533"/>
        <end position="549"/>
    </location>
</feature>
<feature type="region of interest" description="Disordered" evidence="1">
    <location>
        <begin position="903"/>
        <end position="924"/>
    </location>
</feature>
<name>A0A1B9GHG7_9TREE</name>
<evidence type="ECO:0000256" key="1">
    <source>
        <dbReference type="SAM" id="MobiDB-lite"/>
    </source>
</evidence>
<sequence length="1318" mass="141612">MSSSSPTKPPSIPSRSSSQLSLDSHLSSPRKRHSKSSSIGSRRSIDQTASGESRRSSVISHAHEGHHQAALSPHMRMASGFAVKVGIGSPKLDFGRRDWIGGVNKEGNASADKSPTEPTLTEEQHYQGEGNGKQTGNTLVDRVSGLPSPPGTESDIAPPSAGSSRAKATSGPDNMARGDKTLSSSSSITPKSPPRAFRRTSSTGSAQLLARKSSSRSSSTSIADASPKLRTTTIRPKHSPSLSMSRSASSSSSLVTSPLAGAKSNGSLSGSTRKSSAEISRSSSHSSSLSLGGQPGSASRKANLAPLDTRRANSPSSKFSSPERTAKKLPSVSSSIGQMVERKAARRLSRDSYVEALAEEEDGKGVNMSRSRSHGSELDDKIREAEERIAGTSHGRRKRSIDIEKSTPVRGQIRRHDSYTRVTGSPLVASSSASVRRSATMSSASAPTHNPDSPAESLPKKGDMEMLRDEGQEDREKSGGSSSSRRRKALPADFRNTGLFTPSPQKPASKHIDEPLGSARSSRLKQFIDSPVDHSNSSPLPSRFSTASRRSGEQEIISSSSRADRYIDGLERSASMVGMRGGDSSGYARRNWSQSISGLPRAGDDIDSRGLPRDRYRAESVMGGLGERSTYGPKASLDAGITPDRAVGRRGMSTLVSERDLLAASRSRLGSIAPGDSVSAVGVKSERGDNKDPLEVIRRLEEQRAQSKQRWDHMPRPVTSMSSLRDSYNHPPNSAPIDGLRHRRSIDQDSPLSPTYRVGSRAGLRGPSTEPRPMRSSTSVGGKTSAGFDLGSSTTEHGRLLFEAFRVLESKVGQDILSSQPEMLRSLYSATRTSENINTILRNALHLASQIAVDAELDDPVRVREEYSNLALLLREAGKSSESNVRDMTRILLDLPKIVRHQQNPGRTLTASTSGGSGLGSGRLRRSESASLSFAYHPATQGVMSEDRARRWQPSSPSTVFDRSPLQGRWSIDSPRRSFDVVRASTSIGDAYSPLSRYSRERDRENDRAYGQEQEKGKEGVREREKSGGHGSTVSSLMSKVRAMTPRKATQSPRLDLSTIEASPPQGQPRPRLQTSQQQQRSQLDETPDRMRHILKKKASSMSTNTVKGSNFMPSTSGGKATTAISQVTAGDLSPTLSGHGAVGAGNGIGLADIVPDEPNSPMSRFSFRSQRGLSKTAVEGRHTRNSSDETDEGSRRGHTRDSSGDNGCHEHEDHRSQGQSQGYEDSGQSYETDAVSLLAQRLVQADKARDGDVRRRGPSSDSTGPKNSSLSGLGIAPGQGHEQMDREDDGASVTNGNKRPSISDRFRASLRKGSRLE</sequence>
<feature type="region of interest" description="Disordered" evidence="1">
    <location>
        <begin position="87"/>
        <end position="562"/>
    </location>
</feature>
<feature type="region of interest" description="Disordered" evidence="1">
    <location>
        <begin position="993"/>
        <end position="1089"/>
    </location>
</feature>
<feature type="region of interest" description="Disordered" evidence="1">
    <location>
        <begin position="1"/>
        <end position="73"/>
    </location>
</feature>
<feature type="compositionally biased region" description="Basic and acidic residues" evidence="1">
    <location>
        <begin position="1179"/>
        <end position="1217"/>
    </location>
</feature>
<feature type="compositionally biased region" description="Low complexity" evidence="1">
    <location>
        <begin position="205"/>
        <end position="226"/>
    </location>
</feature>
<reference evidence="2 3" key="1">
    <citation type="submission" date="2013-07" db="EMBL/GenBank/DDBJ databases">
        <title>The Genome Sequence of Cryptococcus heveanensis BCC8398.</title>
        <authorList>
            <consortium name="The Broad Institute Genome Sequencing Platform"/>
            <person name="Cuomo C."/>
            <person name="Litvintseva A."/>
            <person name="Chen Y."/>
            <person name="Heitman J."/>
            <person name="Sun S."/>
            <person name="Springer D."/>
            <person name="Dromer F."/>
            <person name="Young S.K."/>
            <person name="Zeng Q."/>
            <person name="Gargeya S."/>
            <person name="Fitzgerald M."/>
            <person name="Abouelleil A."/>
            <person name="Alvarado L."/>
            <person name="Berlin A.M."/>
            <person name="Chapman S.B."/>
            <person name="Dewar J."/>
            <person name="Goldberg J."/>
            <person name="Griggs A."/>
            <person name="Gujja S."/>
            <person name="Hansen M."/>
            <person name="Howarth C."/>
            <person name="Imamovic A."/>
            <person name="Larimer J."/>
            <person name="McCowan C."/>
            <person name="Murphy C."/>
            <person name="Pearson M."/>
            <person name="Priest M."/>
            <person name="Roberts A."/>
            <person name="Saif S."/>
            <person name="Shea T."/>
            <person name="Sykes S."/>
            <person name="Wortman J."/>
            <person name="Nusbaum C."/>
            <person name="Birren B."/>
        </authorList>
    </citation>
    <scope>NUCLEOTIDE SEQUENCE [LARGE SCALE GENOMIC DNA]</scope>
    <source>
        <strain evidence="2 3">BCC8398</strain>
    </source>
</reference>
<feature type="compositionally biased region" description="Low complexity" evidence="1">
    <location>
        <begin position="1069"/>
        <end position="1082"/>
    </location>
</feature>
<feature type="compositionally biased region" description="Low complexity" evidence="1">
    <location>
        <begin position="239"/>
        <end position="257"/>
    </location>
</feature>
<feature type="compositionally biased region" description="Low complexity" evidence="1">
    <location>
        <begin position="425"/>
        <end position="448"/>
    </location>
</feature>
<gene>
    <name evidence="2" type="ORF">I316_07945</name>
</gene>
<feature type="compositionally biased region" description="Polar residues" evidence="1">
    <location>
        <begin position="719"/>
        <end position="732"/>
    </location>
</feature>
<feature type="compositionally biased region" description="Polar residues" evidence="1">
    <location>
        <begin position="1218"/>
        <end position="1232"/>
    </location>
</feature>
<feature type="compositionally biased region" description="Basic and acidic residues" evidence="1">
    <location>
        <begin position="340"/>
        <end position="353"/>
    </location>
</feature>
<feature type="compositionally biased region" description="Basic and acidic residues" evidence="1">
    <location>
        <begin position="374"/>
        <end position="389"/>
    </location>
</feature>
<keyword evidence="3" id="KW-1185">Reference proteome</keyword>
<feature type="compositionally biased region" description="Basic residues" evidence="1">
    <location>
        <begin position="1309"/>
        <end position="1318"/>
    </location>
</feature>
<feature type="compositionally biased region" description="Basic and acidic residues" evidence="1">
    <location>
        <begin position="703"/>
        <end position="715"/>
    </location>
</feature>
<feature type="region of interest" description="Disordered" evidence="1">
    <location>
        <begin position="1100"/>
        <end position="1119"/>
    </location>
</feature>
<proteinExistence type="predicted"/>
<feature type="compositionally biased region" description="Basic and acidic residues" evidence="1">
    <location>
        <begin position="998"/>
        <end position="1028"/>
    </location>
</feature>
<feature type="compositionally biased region" description="Polar residues" evidence="1">
    <location>
        <begin position="312"/>
        <end position="323"/>
    </location>
</feature>
<dbReference type="OrthoDB" id="3358078at2759"/>
<feature type="compositionally biased region" description="Basic and acidic residues" evidence="1">
    <location>
        <begin position="1245"/>
        <end position="1256"/>
    </location>
</feature>